<comment type="caution">
    <text evidence="10">The sequence shown here is derived from an EMBL/GenBank/DDBJ whole genome shotgun (WGS) entry which is preliminary data.</text>
</comment>
<evidence type="ECO:0000256" key="8">
    <source>
        <dbReference type="SAM" id="Phobius"/>
    </source>
</evidence>
<organism evidence="10 11">
    <name type="scientific">Roseibium litorale</name>
    <dbReference type="NCBI Taxonomy" id="2803841"/>
    <lineage>
        <taxon>Bacteria</taxon>
        <taxon>Pseudomonadati</taxon>
        <taxon>Pseudomonadota</taxon>
        <taxon>Alphaproteobacteria</taxon>
        <taxon>Hyphomicrobiales</taxon>
        <taxon>Stappiaceae</taxon>
        <taxon>Roseibium</taxon>
    </lineage>
</organism>
<evidence type="ECO:0000256" key="4">
    <source>
        <dbReference type="ARBA" id="ARBA00022679"/>
    </source>
</evidence>
<evidence type="ECO:0000256" key="2">
    <source>
        <dbReference type="ARBA" id="ARBA00022475"/>
    </source>
</evidence>
<protein>
    <submittedName>
        <fullName evidence="10">Glycosyltransferase family 39 protein</fullName>
    </submittedName>
</protein>
<evidence type="ECO:0000256" key="3">
    <source>
        <dbReference type="ARBA" id="ARBA00022676"/>
    </source>
</evidence>
<accession>A0ABR9CIF8</accession>
<dbReference type="RefSeq" id="WP_192146399.1">
    <property type="nucleotide sequence ID" value="NZ_JACYXI010000001.1"/>
</dbReference>
<keyword evidence="11" id="KW-1185">Reference proteome</keyword>
<keyword evidence="3" id="KW-0328">Glycosyltransferase</keyword>
<feature type="transmembrane region" description="Helical" evidence="8">
    <location>
        <begin position="223"/>
        <end position="248"/>
    </location>
</feature>
<keyword evidence="2" id="KW-1003">Cell membrane</keyword>
<feature type="domain" description="Glycosyltransferase RgtA/B/C/D-like" evidence="9">
    <location>
        <begin position="72"/>
        <end position="196"/>
    </location>
</feature>
<feature type="transmembrane region" description="Helical" evidence="8">
    <location>
        <begin position="282"/>
        <end position="302"/>
    </location>
</feature>
<evidence type="ECO:0000256" key="7">
    <source>
        <dbReference type="ARBA" id="ARBA00023136"/>
    </source>
</evidence>
<gene>
    <name evidence="10" type="ORF">IG616_03495</name>
</gene>
<feature type="transmembrane region" description="Helical" evidence="8">
    <location>
        <begin position="143"/>
        <end position="162"/>
    </location>
</feature>
<dbReference type="PANTHER" id="PTHR33908:SF11">
    <property type="entry name" value="MEMBRANE PROTEIN"/>
    <property type="match status" value="1"/>
</dbReference>
<dbReference type="InterPro" id="IPR038731">
    <property type="entry name" value="RgtA/B/C-like"/>
</dbReference>
<evidence type="ECO:0000256" key="6">
    <source>
        <dbReference type="ARBA" id="ARBA00022989"/>
    </source>
</evidence>
<feature type="transmembrane region" description="Helical" evidence="8">
    <location>
        <begin position="193"/>
        <end position="211"/>
    </location>
</feature>
<proteinExistence type="predicted"/>
<comment type="subcellular location">
    <subcellularLocation>
        <location evidence="1">Cell membrane</location>
        <topology evidence="1">Multi-pass membrane protein</topology>
    </subcellularLocation>
</comment>
<name>A0ABR9CIF8_9HYPH</name>
<sequence>MSHDTLAPELPEGDRSGQRWTWAVGGVLLLAAVLRLYQLDRTSLWYDEAVSWFQSKDTLADLFTRVASDNYPPLHNLMLWAVMRLGVDSETALRLPSGLCGILAVWLLYLLGKTVFSRASGLLAASLLALSPFHIWYSTEARMYSVFAATGLLYLLGLALLLKPEGTRHPTGATVLAATGGALFLYSHVYAPFSIAGAAGLLCVLLLLRLMARADKGFEPRPLRPLLLSLLATALAGAAFLPWLAVLISRAQHVVGGGFWIAYPDLGFLTVMVRDMAGSETVFLILAALTAASLLPGGNRVIGTDTRLVLAAYAIAPWLLAYLVSVTLRPILFDRYLITTWPVLLLLASAGAERLLRKPGLILLLAGVPALTIAPLKHTLTEKLRPEWRPIAQTYLQERVGEAPILLHKPFAAPALEYYVKDRAVPVLIETADEIPENFTAPEVWLLICHSGKSEMQSMIDAVPAGYREAGHWHHFGWGASGLTLIRYAAVNAEENLR</sequence>
<keyword evidence="7 8" id="KW-0472">Membrane</keyword>
<feature type="transmembrane region" description="Helical" evidence="8">
    <location>
        <begin position="93"/>
        <end position="112"/>
    </location>
</feature>
<reference evidence="11" key="1">
    <citation type="submission" date="2020-09" db="EMBL/GenBank/DDBJ databases">
        <title>The genome sequence of strain Labrenzia suaedae 4C16A.</title>
        <authorList>
            <person name="Liu Y."/>
        </authorList>
    </citation>
    <scope>NUCLEOTIDE SEQUENCE [LARGE SCALE GENOMIC DNA]</scope>
    <source>
        <strain evidence="11">4C16A</strain>
    </source>
</reference>
<feature type="transmembrane region" description="Helical" evidence="8">
    <location>
        <begin position="20"/>
        <end position="37"/>
    </location>
</feature>
<evidence type="ECO:0000313" key="10">
    <source>
        <dbReference type="EMBL" id="MBD8890596.1"/>
    </source>
</evidence>
<dbReference type="Pfam" id="PF13231">
    <property type="entry name" value="PMT_2"/>
    <property type="match status" value="1"/>
</dbReference>
<dbReference type="InterPro" id="IPR050297">
    <property type="entry name" value="LipidA_mod_glycosyltrf_83"/>
</dbReference>
<reference evidence="10 11" key="2">
    <citation type="journal article" date="2021" name="Int. J. Syst. Evol. Microbiol.">
        <title>Roseibium litorale sp. nov., isolated from a tidal flat sediment and proposal for the reclassification of Labrenzia polysiphoniae as Roseibium polysiphoniae comb. nov.</title>
        <authorList>
            <person name="Liu Y."/>
            <person name="Pei T."/>
            <person name="Du J."/>
            <person name="Chao M."/>
            <person name="Deng M.R."/>
            <person name="Zhu H."/>
        </authorList>
    </citation>
    <scope>NUCLEOTIDE SEQUENCE [LARGE SCALE GENOMIC DNA]</scope>
    <source>
        <strain evidence="10 11">4C16A</strain>
    </source>
</reference>
<feature type="transmembrane region" description="Helical" evidence="8">
    <location>
        <begin position="308"/>
        <end position="328"/>
    </location>
</feature>
<dbReference type="PANTHER" id="PTHR33908">
    <property type="entry name" value="MANNOSYLTRANSFERASE YKCB-RELATED"/>
    <property type="match status" value="1"/>
</dbReference>
<keyword evidence="5 8" id="KW-0812">Transmembrane</keyword>
<keyword evidence="4" id="KW-0808">Transferase</keyword>
<evidence type="ECO:0000256" key="5">
    <source>
        <dbReference type="ARBA" id="ARBA00022692"/>
    </source>
</evidence>
<dbReference type="Proteomes" id="UP000632063">
    <property type="component" value="Unassembled WGS sequence"/>
</dbReference>
<keyword evidence="6 8" id="KW-1133">Transmembrane helix</keyword>
<feature type="transmembrane region" description="Helical" evidence="8">
    <location>
        <begin position="119"/>
        <end position="137"/>
    </location>
</feature>
<evidence type="ECO:0000313" key="11">
    <source>
        <dbReference type="Proteomes" id="UP000632063"/>
    </source>
</evidence>
<evidence type="ECO:0000256" key="1">
    <source>
        <dbReference type="ARBA" id="ARBA00004651"/>
    </source>
</evidence>
<evidence type="ECO:0000259" key="9">
    <source>
        <dbReference type="Pfam" id="PF13231"/>
    </source>
</evidence>
<dbReference type="EMBL" id="JACYXI010000001">
    <property type="protein sequence ID" value="MBD8890596.1"/>
    <property type="molecule type" value="Genomic_DNA"/>
</dbReference>